<dbReference type="InterPro" id="IPR000873">
    <property type="entry name" value="AMP-dep_synth/lig_dom"/>
</dbReference>
<proteinExistence type="predicted"/>
<feature type="non-terminal residue" evidence="2">
    <location>
        <position position="1"/>
    </location>
</feature>
<name>A0A9X8DYI2_APHAT</name>
<sequence length="262" mass="28839">PTTRPWRRKPRRVSTLQFRPGITLGRLALDRVQHPRATSEPNAAFAYLLQVYETSNFIDETLHVLAALSRFPFVKLKTRALEWAVAGGVRSQDIHGVFGSVAADCLKGVCAGQVGRFERTVLADRRGTHPVCIHRHNFQTEQATTAVEAFLDLAYVRNQWAIWLGNHIAVPISTSSALPERVHVLTDSGASHVIAHAKMDTSSLPVPTLHPSSLVPSTDDDLTSHLLNHEAFSNEVAMLLYTSSTTGPPKACWQPTPVCARK</sequence>
<dbReference type="InterPro" id="IPR042099">
    <property type="entry name" value="ANL_N_sf"/>
</dbReference>
<dbReference type="Gene3D" id="1.25.50.20">
    <property type="match status" value="1"/>
</dbReference>
<dbReference type="Pfam" id="PF00501">
    <property type="entry name" value="AMP-binding"/>
    <property type="match status" value="1"/>
</dbReference>
<dbReference type="EMBL" id="QUTI01026238">
    <property type="protein sequence ID" value="RLO05776.1"/>
    <property type="molecule type" value="Genomic_DNA"/>
</dbReference>
<dbReference type="SUPFAM" id="SSF56801">
    <property type="entry name" value="Acetyl-CoA synthetase-like"/>
    <property type="match status" value="1"/>
</dbReference>
<evidence type="ECO:0000259" key="1">
    <source>
        <dbReference type="Pfam" id="PF00501"/>
    </source>
</evidence>
<gene>
    <name evidence="2" type="ORF">DYB28_015939</name>
</gene>
<dbReference type="Gene3D" id="3.40.50.12780">
    <property type="entry name" value="N-terminal domain of ligase-like"/>
    <property type="match status" value="1"/>
</dbReference>
<reference evidence="2 3" key="1">
    <citation type="journal article" date="2018" name="J. Invertebr. Pathol.">
        <title>New genotyping method for the causative agent of crayfish plague (Aphanomyces astaci) based on whole genome data.</title>
        <authorList>
            <person name="Minardi D."/>
            <person name="Studholme D.J."/>
            <person name="van der Giezen M."/>
            <person name="Pretto T."/>
            <person name="Oidtmann B."/>
        </authorList>
    </citation>
    <scope>NUCLEOTIDE SEQUENCE [LARGE SCALE GENOMIC DNA]</scope>
    <source>
        <strain evidence="2 3">KB13</strain>
    </source>
</reference>
<comment type="caution">
    <text evidence="2">The sequence shown here is derived from an EMBL/GenBank/DDBJ whole genome shotgun (WGS) entry which is preliminary data.</text>
</comment>
<organism evidence="2 3">
    <name type="scientific">Aphanomyces astaci</name>
    <name type="common">Crayfish plague agent</name>
    <dbReference type="NCBI Taxonomy" id="112090"/>
    <lineage>
        <taxon>Eukaryota</taxon>
        <taxon>Sar</taxon>
        <taxon>Stramenopiles</taxon>
        <taxon>Oomycota</taxon>
        <taxon>Saprolegniomycetes</taxon>
        <taxon>Saprolegniales</taxon>
        <taxon>Verrucalvaceae</taxon>
        <taxon>Aphanomyces</taxon>
    </lineage>
</organism>
<feature type="domain" description="AMP-dependent synthetase/ligase" evidence="1">
    <location>
        <begin position="161"/>
        <end position="252"/>
    </location>
</feature>
<dbReference type="AlphaFoldDB" id="A0A9X8DYI2"/>
<accession>A0A9X8DYI2</accession>
<protein>
    <recommendedName>
        <fullName evidence="1">AMP-dependent synthetase/ligase domain-containing protein</fullName>
    </recommendedName>
</protein>
<dbReference type="Proteomes" id="UP000275652">
    <property type="component" value="Unassembled WGS sequence"/>
</dbReference>
<evidence type="ECO:0000313" key="2">
    <source>
        <dbReference type="EMBL" id="RLO05776.1"/>
    </source>
</evidence>
<evidence type="ECO:0000313" key="3">
    <source>
        <dbReference type="Proteomes" id="UP000275652"/>
    </source>
</evidence>